<dbReference type="RefSeq" id="WP_139275183.1">
    <property type="nucleotide sequence ID" value="NZ_CP054938.1"/>
</dbReference>
<evidence type="ECO:0000313" key="2">
    <source>
        <dbReference type="EMBL" id="SFS96234.1"/>
    </source>
</evidence>
<dbReference type="AlphaFoldDB" id="A0A1I6U4B9"/>
<dbReference type="Proteomes" id="UP000198873">
    <property type="component" value="Unassembled WGS sequence"/>
</dbReference>
<gene>
    <name evidence="2" type="ORF">SAMN05444716_105260</name>
</gene>
<protein>
    <recommendedName>
        <fullName evidence="1">N-acetyltransferase domain-containing protein</fullName>
    </recommendedName>
</protein>
<feature type="domain" description="N-acetyltransferase" evidence="1">
    <location>
        <begin position="155"/>
        <end position="314"/>
    </location>
</feature>
<sequence length="314" mass="34081">MTSVTRTSTSTRTPRDTRLRALDPLLPAVHALPEPAEGDITFTLPGAEARYRRRRLDPAAYEASWSALDRHQLHARLTGPDPARALDGLLAAWDKRMAAGGHPAGDAEAVFTWPSRDTEVTPVLLAHGFTPKTVTAVRTTGAHPADTGPPGAGDPLVRPLVPRDPAELDRAVALWLDELRWDEQFGGTVRREASGRHARQRLADPAAWVWVAERDGRITGLLHAEPPANAAWAARLTSGRRAGYLATLMVEAADRGAGTGTALVRTAHLALAEAGATHTLLHYAALNPLSGPFWHRAGYRPLWTTWVRRPAPHR</sequence>
<accession>A0A1I6U4B9</accession>
<organism evidence="2 3">
    <name type="scientific">Streptomyces harbinensis</name>
    <dbReference type="NCBI Taxonomy" id="1176198"/>
    <lineage>
        <taxon>Bacteria</taxon>
        <taxon>Bacillati</taxon>
        <taxon>Actinomycetota</taxon>
        <taxon>Actinomycetes</taxon>
        <taxon>Kitasatosporales</taxon>
        <taxon>Streptomycetaceae</taxon>
        <taxon>Streptomyces</taxon>
    </lineage>
</organism>
<dbReference type="EMBL" id="FPAB01000005">
    <property type="protein sequence ID" value="SFS96234.1"/>
    <property type="molecule type" value="Genomic_DNA"/>
</dbReference>
<dbReference type="Pfam" id="PF13508">
    <property type="entry name" value="Acetyltransf_7"/>
    <property type="match status" value="1"/>
</dbReference>
<name>A0A1I6U4B9_9ACTN</name>
<proteinExistence type="predicted"/>
<evidence type="ECO:0000259" key="1">
    <source>
        <dbReference type="PROSITE" id="PS51186"/>
    </source>
</evidence>
<keyword evidence="3" id="KW-1185">Reference proteome</keyword>
<dbReference type="GO" id="GO:0016747">
    <property type="term" value="F:acyltransferase activity, transferring groups other than amino-acyl groups"/>
    <property type="evidence" value="ECO:0007669"/>
    <property type="project" value="InterPro"/>
</dbReference>
<evidence type="ECO:0000313" key="3">
    <source>
        <dbReference type="Proteomes" id="UP000198873"/>
    </source>
</evidence>
<dbReference type="CDD" id="cd04301">
    <property type="entry name" value="NAT_SF"/>
    <property type="match status" value="1"/>
</dbReference>
<dbReference type="STRING" id="1176198.SAMN05444716_105260"/>
<dbReference type="InterPro" id="IPR016181">
    <property type="entry name" value="Acyl_CoA_acyltransferase"/>
</dbReference>
<dbReference type="SUPFAM" id="SSF55729">
    <property type="entry name" value="Acyl-CoA N-acyltransferases (Nat)"/>
    <property type="match status" value="1"/>
</dbReference>
<reference evidence="3" key="1">
    <citation type="submission" date="2016-10" db="EMBL/GenBank/DDBJ databases">
        <authorList>
            <person name="Varghese N."/>
            <person name="Submissions S."/>
        </authorList>
    </citation>
    <scope>NUCLEOTIDE SEQUENCE [LARGE SCALE GENOMIC DNA]</scope>
    <source>
        <strain evidence="3">CGMCC 4.7047</strain>
    </source>
</reference>
<dbReference type="PROSITE" id="PS51186">
    <property type="entry name" value="GNAT"/>
    <property type="match status" value="1"/>
</dbReference>
<dbReference type="Gene3D" id="3.40.630.30">
    <property type="match status" value="1"/>
</dbReference>
<dbReference type="InterPro" id="IPR000182">
    <property type="entry name" value="GNAT_dom"/>
</dbReference>